<keyword evidence="1 2" id="KW-0597">Phosphoprotein</keyword>
<protein>
    <submittedName>
        <fullName evidence="5">Response regulator</fullName>
    </submittedName>
</protein>
<dbReference type="InterPro" id="IPR001789">
    <property type="entry name" value="Sig_transdc_resp-reg_receiver"/>
</dbReference>
<evidence type="ECO:0000256" key="1">
    <source>
        <dbReference type="ARBA" id="ARBA00022553"/>
    </source>
</evidence>
<proteinExistence type="predicted"/>
<dbReference type="GO" id="GO:0000160">
    <property type="term" value="P:phosphorelay signal transduction system"/>
    <property type="evidence" value="ECO:0007669"/>
    <property type="project" value="InterPro"/>
</dbReference>
<feature type="domain" description="Response regulatory" evidence="4">
    <location>
        <begin position="6"/>
        <end position="115"/>
    </location>
</feature>
<dbReference type="PANTHER" id="PTHR44591:SF18">
    <property type="entry name" value="REGULATORY PROTEIN"/>
    <property type="match status" value="1"/>
</dbReference>
<dbReference type="Pfam" id="PF00072">
    <property type="entry name" value="Response_reg"/>
    <property type="match status" value="1"/>
</dbReference>
<dbReference type="AlphaFoldDB" id="A0AAW4PLF7"/>
<dbReference type="SUPFAM" id="SSF52172">
    <property type="entry name" value="CheY-like"/>
    <property type="match status" value="1"/>
</dbReference>
<accession>A0AAW4PLF7</accession>
<evidence type="ECO:0000256" key="3">
    <source>
        <dbReference type="SAM" id="MobiDB-lite"/>
    </source>
</evidence>
<dbReference type="Pfam" id="PF08663">
    <property type="entry name" value="HalX"/>
    <property type="match status" value="1"/>
</dbReference>
<evidence type="ECO:0000313" key="6">
    <source>
        <dbReference type="Proteomes" id="UP001430455"/>
    </source>
</evidence>
<feature type="region of interest" description="Disordered" evidence="3">
    <location>
        <begin position="141"/>
        <end position="189"/>
    </location>
</feature>
<gene>
    <name evidence="5" type="ORF">EGH23_25040</name>
</gene>
<dbReference type="Gene3D" id="3.40.50.2300">
    <property type="match status" value="1"/>
</dbReference>
<sequence length="189" mass="21178">MSPAPTVLLVEDEEGLADLYALWLGDEYGVRTAYSGEEALDIIDADVDAMLLDRRMPGLSGDEVLTEIRERGYNCPVAMVSAVTPDFEIAEMPFDAYLRKPIERDQLQEAIDQLLLLAEYDDQQREAFALAQKKATLEAETASEDRDSSTEYAELTSRLDDIRDTSRQTISEMDPDTLTVAFSERSDPQ</sequence>
<evidence type="ECO:0000259" key="4">
    <source>
        <dbReference type="PROSITE" id="PS50110"/>
    </source>
</evidence>
<name>A0AAW4PLF7_9EURY</name>
<reference evidence="5 6" key="1">
    <citation type="submission" date="2021-06" db="EMBL/GenBank/DDBJ databases">
        <title>Halomicroarcula sp. a new haloarchaeum isolated from saline soil.</title>
        <authorList>
            <person name="Duran-Viseras A."/>
            <person name="Sanchez-Porro C."/>
            <person name="Ventosa A."/>
        </authorList>
    </citation>
    <scope>NUCLEOTIDE SEQUENCE [LARGE SCALE GENOMIC DNA]</scope>
    <source>
        <strain evidence="5 6">F27</strain>
    </source>
</reference>
<dbReference type="RefSeq" id="WP_220582711.1">
    <property type="nucleotide sequence ID" value="NZ_RKLT01000040.1"/>
</dbReference>
<evidence type="ECO:0000256" key="2">
    <source>
        <dbReference type="PROSITE-ProRule" id="PRU00169"/>
    </source>
</evidence>
<feature type="compositionally biased region" description="Basic and acidic residues" evidence="3">
    <location>
        <begin position="157"/>
        <end position="166"/>
    </location>
</feature>
<feature type="modified residue" description="4-aspartylphosphate" evidence="2">
    <location>
        <position position="53"/>
    </location>
</feature>
<dbReference type="SMART" id="SM00448">
    <property type="entry name" value="REC"/>
    <property type="match status" value="1"/>
</dbReference>
<dbReference type="InterPro" id="IPR011006">
    <property type="entry name" value="CheY-like_superfamily"/>
</dbReference>
<dbReference type="PROSITE" id="PS50110">
    <property type="entry name" value="RESPONSE_REGULATORY"/>
    <property type="match status" value="1"/>
</dbReference>
<organism evidence="5 6">
    <name type="scientific">Haloarcula nitratireducens</name>
    <dbReference type="NCBI Taxonomy" id="2487749"/>
    <lineage>
        <taxon>Archaea</taxon>
        <taxon>Methanobacteriati</taxon>
        <taxon>Methanobacteriota</taxon>
        <taxon>Stenosarchaea group</taxon>
        <taxon>Halobacteria</taxon>
        <taxon>Halobacteriales</taxon>
        <taxon>Haloarculaceae</taxon>
        <taxon>Haloarcula</taxon>
    </lineage>
</organism>
<dbReference type="Proteomes" id="UP001430455">
    <property type="component" value="Unassembled WGS sequence"/>
</dbReference>
<keyword evidence="6" id="KW-1185">Reference proteome</keyword>
<comment type="caution">
    <text evidence="5">The sequence shown here is derived from an EMBL/GenBank/DDBJ whole genome shotgun (WGS) entry which is preliminary data.</text>
</comment>
<dbReference type="InterPro" id="IPR050595">
    <property type="entry name" value="Bact_response_regulator"/>
</dbReference>
<dbReference type="CDD" id="cd00156">
    <property type="entry name" value="REC"/>
    <property type="match status" value="1"/>
</dbReference>
<dbReference type="EMBL" id="RKLT01000040">
    <property type="protein sequence ID" value="MBX0298130.1"/>
    <property type="molecule type" value="Genomic_DNA"/>
</dbReference>
<dbReference type="PANTHER" id="PTHR44591">
    <property type="entry name" value="STRESS RESPONSE REGULATOR PROTEIN 1"/>
    <property type="match status" value="1"/>
</dbReference>
<dbReference type="InterPro" id="IPR013971">
    <property type="entry name" value="HalX_domain"/>
</dbReference>
<evidence type="ECO:0000313" key="5">
    <source>
        <dbReference type="EMBL" id="MBX0298130.1"/>
    </source>
</evidence>